<protein>
    <recommendedName>
        <fullName evidence="2">Chromosomal replication initiator DnaA C-terminal domain-containing protein</fullName>
    </recommendedName>
</protein>
<evidence type="ECO:0000259" key="2">
    <source>
        <dbReference type="SMART" id="SM00760"/>
    </source>
</evidence>
<dbReference type="InterPro" id="IPR013159">
    <property type="entry name" value="DnaA_C"/>
</dbReference>
<evidence type="ECO:0000313" key="3">
    <source>
        <dbReference type="EMBL" id="RFC63626.1"/>
    </source>
</evidence>
<dbReference type="SUPFAM" id="SSF48295">
    <property type="entry name" value="TrpR-like"/>
    <property type="match status" value="1"/>
</dbReference>
<dbReference type="GO" id="GO:0005524">
    <property type="term" value="F:ATP binding"/>
    <property type="evidence" value="ECO:0007669"/>
    <property type="project" value="InterPro"/>
</dbReference>
<dbReference type="SMART" id="SM00760">
    <property type="entry name" value="Bac_DnaA_C"/>
    <property type="match status" value="1"/>
</dbReference>
<dbReference type="GO" id="GO:0006275">
    <property type="term" value="P:regulation of DNA replication"/>
    <property type="evidence" value="ECO:0007669"/>
    <property type="project" value="InterPro"/>
</dbReference>
<feature type="compositionally biased region" description="Polar residues" evidence="1">
    <location>
        <begin position="169"/>
        <end position="178"/>
    </location>
</feature>
<evidence type="ECO:0000256" key="1">
    <source>
        <dbReference type="SAM" id="MobiDB-lite"/>
    </source>
</evidence>
<dbReference type="InterPro" id="IPR018312">
    <property type="entry name" value="Chromosome_initiator_DnaA_CS"/>
</dbReference>
<dbReference type="CDD" id="cd06571">
    <property type="entry name" value="Bac_DnaA_C"/>
    <property type="match status" value="1"/>
</dbReference>
<dbReference type="GO" id="GO:0006270">
    <property type="term" value="P:DNA replication initiation"/>
    <property type="evidence" value="ECO:0007669"/>
    <property type="project" value="InterPro"/>
</dbReference>
<feature type="compositionally biased region" description="Low complexity" evidence="1">
    <location>
        <begin position="181"/>
        <end position="193"/>
    </location>
</feature>
<reference evidence="3 4" key="1">
    <citation type="submission" date="2018-08" db="EMBL/GenBank/DDBJ databases">
        <title>Fulvimarina sp. 85, whole genome shotgun sequence.</title>
        <authorList>
            <person name="Tuo L."/>
        </authorList>
    </citation>
    <scope>NUCLEOTIDE SEQUENCE [LARGE SCALE GENOMIC DNA]</scope>
    <source>
        <strain evidence="3 4">85</strain>
    </source>
</reference>
<dbReference type="PROSITE" id="PS01008">
    <property type="entry name" value="DNAA"/>
    <property type="match status" value="1"/>
</dbReference>
<dbReference type="AlphaFoldDB" id="A0A371X337"/>
<dbReference type="EMBL" id="QURL01000004">
    <property type="protein sequence ID" value="RFC63626.1"/>
    <property type="molecule type" value="Genomic_DNA"/>
</dbReference>
<dbReference type="GO" id="GO:0003688">
    <property type="term" value="F:DNA replication origin binding"/>
    <property type="evidence" value="ECO:0007669"/>
    <property type="project" value="InterPro"/>
</dbReference>
<gene>
    <name evidence="3" type="ORF">DYI37_11520</name>
</gene>
<evidence type="ECO:0000313" key="4">
    <source>
        <dbReference type="Proteomes" id="UP000264310"/>
    </source>
</evidence>
<accession>A0A371X337</accession>
<feature type="region of interest" description="Disordered" evidence="1">
    <location>
        <begin position="165"/>
        <end position="193"/>
    </location>
</feature>
<name>A0A371X337_9HYPH</name>
<comment type="caution">
    <text evidence="3">The sequence shown here is derived from an EMBL/GenBank/DDBJ whole genome shotgun (WGS) entry which is preliminary data.</text>
</comment>
<dbReference type="Pfam" id="PF08299">
    <property type="entry name" value="Bac_DnaA_C"/>
    <property type="match status" value="1"/>
</dbReference>
<sequence length="193" mass="21000">MSAVLDTEVDLDPVRIIAGEVARLRGVSLAEMLSRSQSRTVWQPRREAMHLAKTITGYSFRRIGGTFSRDHATVLVAIDKVEADIEADARYGRELNEMAAQIAALLPATYGQTPAARSRLTQAITDAAATLTTSIEVADQAHRAAVSAAHDEFAKRMARLGQRIDEQSRQTAALTQRLDQSHASSSSKDSSHD</sequence>
<proteinExistence type="predicted"/>
<dbReference type="InterPro" id="IPR010921">
    <property type="entry name" value="Trp_repressor/repl_initiator"/>
</dbReference>
<organism evidence="3 4">
    <name type="scientific">Fulvimarina endophytica</name>
    <dbReference type="NCBI Taxonomy" id="2293836"/>
    <lineage>
        <taxon>Bacteria</taxon>
        <taxon>Pseudomonadati</taxon>
        <taxon>Pseudomonadota</taxon>
        <taxon>Alphaproteobacteria</taxon>
        <taxon>Hyphomicrobiales</taxon>
        <taxon>Aurantimonadaceae</taxon>
        <taxon>Fulvimarina</taxon>
    </lineage>
</organism>
<dbReference type="OrthoDB" id="5293895at2"/>
<keyword evidence="4" id="KW-1185">Reference proteome</keyword>
<dbReference type="RefSeq" id="WP_116683356.1">
    <property type="nucleotide sequence ID" value="NZ_QURL01000004.1"/>
</dbReference>
<feature type="domain" description="Chromosomal replication initiator DnaA C-terminal" evidence="2">
    <location>
        <begin position="13"/>
        <end position="81"/>
    </location>
</feature>
<dbReference type="Proteomes" id="UP000264310">
    <property type="component" value="Unassembled WGS sequence"/>
</dbReference>
<dbReference type="Gene3D" id="1.10.1750.10">
    <property type="match status" value="1"/>
</dbReference>